<reference evidence="2 3" key="1">
    <citation type="submission" date="2024-02" db="EMBL/GenBank/DDBJ databases">
        <title>A novel Wenzhouxiangellaceae bacterium, isolated from coastal sediments.</title>
        <authorList>
            <person name="Du Z.-J."/>
            <person name="Ye Y.-Q."/>
            <person name="Zhang X.-Y."/>
        </authorList>
    </citation>
    <scope>NUCLEOTIDE SEQUENCE [LARGE SCALE GENOMIC DNA]</scope>
    <source>
        <strain evidence="2 3">CH-27</strain>
    </source>
</reference>
<dbReference type="Pfam" id="PF13557">
    <property type="entry name" value="Phenol_MetA_deg"/>
    <property type="match status" value="1"/>
</dbReference>
<name>A0AAW9RIB3_9GAMM</name>
<keyword evidence="3" id="KW-1185">Reference proteome</keyword>
<dbReference type="Proteomes" id="UP001359886">
    <property type="component" value="Unassembled WGS sequence"/>
</dbReference>
<feature type="signal peptide" evidence="1">
    <location>
        <begin position="1"/>
        <end position="24"/>
    </location>
</feature>
<organism evidence="2 3">
    <name type="scientific">Elongatibacter sediminis</name>
    <dbReference type="NCBI Taxonomy" id="3119006"/>
    <lineage>
        <taxon>Bacteria</taxon>
        <taxon>Pseudomonadati</taxon>
        <taxon>Pseudomonadota</taxon>
        <taxon>Gammaproteobacteria</taxon>
        <taxon>Chromatiales</taxon>
        <taxon>Wenzhouxiangellaceae</taxon>
        <taxon>Elongatibacter</taxon>
    </lineage>
</organism>
<feature type="chain" id="PRO_5043398767" evidence="1">
    <location>
        <begin position="25"/>
        <end position="360"/>
    </location>
</feature>
<proteinExistence type="predicted"/>
<keyword evidence="1" id="KW-0732">Signal</keyword>
<comment type="caution">
    <text evidence="2">The sequence shown here is derived from an EMBL/GenBank/DDBJ whole genome shotgun (WGS) entry which is preliminary data.</text>
</comment>
<dbReference type="EMBL" id="JAZHOG010000006">
    <property type="protein sequence ID" value="MEJ8568115.1"/>
    <property type="molecule type" value="Genomic_DNA"/>
</dbReference>
<dbReference type="RefSeq" id="WP_354695435.1">
    <property type="nucleotide sequence ID" value="NZ_JAZHOG010000006.1"/>
</dbReference>
<evidence type="ECO:0000256" key="1">
    <source>
        <dbReference type="SAM" id="SignalP"/>
    </source>
</evidence>
<dbReference type="InterPro" id="IPR025737">
    <property type="entry name" value="FApF"/>
</dbReference>
<dbReference type="AlphaFoldDB" id="A0AAW9RIB3"/>
<gene>
    <name evidence="2" type="ORF">V3330_10800</name>
</gene>
<sequence length="360" mass="39164">MFNSKKLSGAAVALALAVSAPAGADQPGEPARADDHAPIGVMGDHLHDKGEWMVSYRFMRMRMDGNRDGTDGIDPGTIVTTAPNRFFGMPGQPPTLRVVPETMTTDMHMFGLMYAPSDRVTLMLMANYLEKEMGHVTWQGPMGTTVLGRFTTRTEGLGDTSISALVGLFDNGSQRAHLTLGLSLPTGDIEESGTVLTPMGMTPSLRLPYPMQLGSGSYDPILGITWAGRANAWGWGAQWRSVLRVADNDEDYRLGDEHRLNVWLSRLLTPGASLSLRLEGYDRGNISGQDRLIMAPVQTADPDRHAARRLGLGIGLNLAGSGDLAGHRLAFEFHVPLYQDLDGPQMESDWMLTAGYQYAF</sequence>
<accession>A0AAW9RIB3</accession>
<evidence type="ECO:0000313" key="2">
    <source>
        <dbReference type="EMBL" id="MEJ8568115.1"/>
    </source>
</evidence>
<evidence type="ECO:0000313" key="3">
    <source>
        <dbReference type="Proteomes" id="UP001359886"/>
    </source>
</evidence>
<protein>
    <submittedName>
        <fullName evidence="2">Transporter</fullName>
    </submittedName>
</protein>